<dbReference type="Proteomes" id="UP000503320">
    <property type="component" value="Chromosome"/>
</dbReference>
<sequence length="172" mass="20126">MLKRLFGIFFICLPILISAQELELSTIKAQNSNLVGKVHFKKWFFDIYDAELFTNTGKFNWDLTFLLKIHYLIDLQSKSIVTQTLKEISKQHPNEVKDNYQNYLDTFKMIIPNVAKNTDLYGYMDKDGYANIYSDTRLLGTIQNKGLSKYFFEIWLSDKSSNIKLSKQLRGI</sequence>
<organism evidence="2 3">
    <name type="scientific">Allofrancisella frigidaquae</name>
    <dbReference type="NCBI Taxonomy" id="1085644"/>
    <lineage>
        <taxon>Bacteria</taxon>
        <taxon>Pseudomonadati</taxon>
        <taxon>Pseudomonadota</taxon>
        <taxon>Gammaproteobacteria</taxon>
        <taxon>Thiotrichales</taxon>
        <taxon>Francisellaceae</taxon>
        <taxon>Allofrancisella</taxon>
    </lineage>
</organism>
<dbReference type="Pfam" id="PF16036">
    <property type="entry name" value="Chalcone_3"/>
    <property type="match status" value="1"/>
</dbReference>
<evidence type="ECO:0000259" key="1">
    <source>
        <dbReference type="Pfam" id="PF16036"/>
    </source>
</evidence>
<accession>A0A6M3HSB4</accession>
<keyword evidence="3" id="KW-1185">Reference proteome</keyword>
<dbReference type="EMBL" id="CP038017">
    <property type="protein sequence ID" value="QIV94108.1"/>
    <property type="molecule type" value="Genomic_DNA"/>
</dbReference>
<gene>
    <name evidence="2" type="ORF">E3E15_01555</name>
</gene>
<proteinExistence type="predicted"/>
<dbReference type="RefSeq" id="WP_172106335.1">
    <property type="nucleotide sequence ID" value="NZ_CP038017.1"/>
</dbReference>
<dbReference type="KEGG" id="afri:E3E15_01555"/>
<name>A0A6M3HSB4_9GAMM</name>
<evidence type="ECO:0000313" key="2">
    <source>
        <dbReference type="EMBL" id="QIV94108.1"/>
    </source>
</evidence>
<dbReference type="InterPro" id="IPR016087">
    <property type="entry name" value="Chalcone_isomerase"/>
</dbReference>
<evidence type="ECO:0000313" key="3">
    <source>
        <dbReference type="Proteomes" id="UP000503320"/>
    </source>
</evidence>
<dbReference type="AlphaFoldDB" id="A0A6M3HSB4"/>
<feature type="domain" description="Chalcone isomerase" evidence="1">
    <location>
        <begin position="35"/>
        <end position="169"/>
    </location>
</feature>
<protein>
    <recommendedName>
        <fullName evidence="1">Chalcone isomerase domain-containing protein</fullName>
    </recommendedName>
</protein>
<reference evidence="2 3" key="1">
    <citation type="submission" date="2019-03" db="EMBL/GenBank/DDBJ databases">
        <title>Complete Genome Sequence of Allofrancisella frigidaquae Strain SYSU 10HL1970 Isolated from Water-Cooling Systems in China.</title>
        <authorList>
            <person name="Ohrman C."/>
            <person name="Uneklint I."/>
            <person name="Sjodin A."/>
        </authorList>
    </citation>
    <scope>NUCLEOTIDE SEQUENCE [LARGE SCALE GENOMIC DNA]</scope>
    <source>
        <strain evidence="2 3">SYSU 10HL1970</strain>
    </source>
</reference>